<evidence type="ECO:0000256" key="5">
    <source>
        <dbReference type="ARBA" id="ARBA00022847"/>
    </source>
</evidence>
<dbReference type="VEuPathDB" id="VectorBase:ISCW009545"/>
<sequence length="117" mass="13261">GGLYILTLMDTFIGGEMLPWIGLAEILAVVFGYGIKRFCADVEFMMGDPPHFITRFCWRVTCPVCLAFIVLAAFVSYKPLTLGDYVFPEWAEYLGIFSAVMAIKIMIIFAVHHFYKC</sequence>
<comment type="similarity">
    <text evidence="2">Belongs to the sodium:neurotransmitter symporter (SNF) (TC 2.A.22) family.</text>
</comment>
<evidence type="ECO:0000256" key="14">
    <source>
        <dbReference type="ARBA" id="ARBA00040215"/>
    </source>
</evidence>
<evidence type="ECO:0000256" key="2">
    <source>
        <dbReference type="ARBA" id="ARBA00006459"/>
    </source>
</evidence>
<dbReference type="SUPFAM" id="SSF161070">
    <property type="entry name" value="SNF-like"/>
    <property type="match status" value="1"/>
</dbReference>
<dbReference type="InterPro" id="IPR037272">
    <property type="entry name" value="SNS_sf"/>
</dbReference>
<keyword evidence="7 15" id="KW-1133">Transmembrane helix</keyword>
<dbReference type="STRING" id="6945.B7PZ27"/>
<keyword evidence="3" id="KW-0813">Transport</keyword>
<dbReference type="PANTHER" id="PTHR11616:SF321">
    <property type="entry name" value="SODIUM-DEPENDENT NUTRIENT AMINO ACID TRANSPORTER 1-RELATED"/>
    <property type="match status" value="1"/>
</dbReference>
<dbReference type="GO" id="GO:0015293">
    <property type="term" value="F:symporter activity"/>
    <property type="evidence" value="ECO:0007669"/>
    <property type="project" value="UniProtKB-KW"/>
</dbReference>
<reference evidence="16" key="1">
    <citation type="submission" date="2008-03" db="EMBL/GenBank/DDBJ databases">
        <title>Annotation of Ixodes scapularis.</title>
        <authorList>
            <consortium name="Ixodes scapularis Genome Project Consortium"/>
            <person name="Caler E."/>
            <person name="Hannick L.I."/>
            <person name="Bidwell S."/>
            <person name="Joardar V."/>
            <person name="Thiagarajan M."/>
            <person name="Amedeo P."/>
            <person name="Galinsky K.J."/>
            <person name="Schobel S."/>
            <person name="Inman J."/>
            <person name="Hostetler J."/>
            <person name="Miller J."/>
            <person name="Hammond M."/>
            <person name="Megy K."/>
            <person name="Lawson D."/>
            <person name="Kodira C."/>
            <person name="Sutton G."/>
            <person name="Meyer J."/>
            <person name="Hill C.A."/>
            <person name="Birren B."/>
            <person name="Nene V."/>
            <person name="Collins F."/>
            <person name="Alarcon-Chaidez F."/>
            <person name="Wikel S."/>
            <person name="Strausberg R."/>
        </authorList>
    </citation>
    <scope>NUCLEOTIDE SEQUENCE [LARGE SCALE GENOMIC DNA]</scope>
    <source>
        <strain evidence="16">Wikel colony</strain>
    </source>
</reference>
<dbReference type="AlphaFoldDB" id="B7PZ27"/>
<evidence type="ECO:0000256" key="4">
    <source>
        <dbReference type="ARBA" id="ARBA00022692"/>
    </source>
</evidence>
<accession>B7PZ27</accession>
<dbReference type="InterPro" id="IPR000175">
    <property type="entry name" value="Na/ntran_symport"/>
</dbReference>
<dbReference type="PaxDb" id="6945-B7PZ27"/>
<dbReference type="EMBL" id="DS823595">
    <property type="protein sequence ID" value="EEC11849.1"/>
    <property type="molecule type" value="Genomic_DNA"/>
</dbReference>
<keyword evidence="9" id="KW-0406">Ion transport</keyword>
<feature type="transmembrane region" description="Helical" evidence="15">
    <location>
        <begin position="56"/>
        <end position="75"/>
    </location>
</feature>
<keyword evidence="4 15" id="KW-0812">Transmembrane</keyword>
<evidence type="ECO:0000256" key="9">
    <source>
        <dbReference type="ARBA" id="ARBA00023065"/>
    </source>
</evidence>
<keyword evidence="5" id="KW-0769">Symport</keyword>
<keyword evidence="8" id="KW-0915">Sodium</keyword>
<keyword evidence="11" id="KW-0325">Glycoprotein</keyword>
<dbReference type="PhylomeDB" id="B7PZ27"/>
<dbReference type="GO" id="GO:0006865">
    <property type="term" value="P:amino acid transport"/>
    <property type="evidence" value="ECO:0007669"/>
    <property type="project" value="UniProtKB-KW"/>
</dbReference>
<evidence type="ECO:0000256" key="10">
    <source>
        <dbReference type="ARBA" id="ARBA00023136"/>
    </source>
</evidence>
<keyword evidence="10 15" id="KW-0472">Membrane</keyword>
<dbReference type="VEuPathDB" id="VectorBase:ISCI009545"/>
<gene>
    <name evidence="16" type="ORF">IscW_ISCW009545</name>
</gene>
<evidence type="ECO:0000256" key="6">
    <source>
        <dbReference type="ARBA" id="ARBA00022970"/>
    </source>
</evidence>
<feature type="transmembrane region" description="Helical" evidence="15">
    <location>
        <begin position="95"/>
        <end position="115"/>
    </location>
</feature>
<dbReference type="Pfam" id="PF00209">
    <property type="entry name" value="SNF"/>
    <property type="match status" value="1"/>
</dbReference>
<comment type="function">
    <text evidence="13">Unusual broad substrate spectrum amino acid:sodium cotransporter that promotes absorption of the D isomers of essential amino acids. Neutral amino acids are the preferred substrates, especially methionine and phenylalanine.</text>
</comment>
<evidence type="ECO:0000256" key="1">
    <source>
        <dbReference type="ARBA" id="ARBA00004141"/>
    </source>
</evidence>
<comment type="subcellular location">
    <subcellularLocation>
        <location evidence="1">Membrane</location>
        <topology evidence="1">Multi-pass membrane protein</topology>
    </subcellularLocation>
</comment>
<feature type="transmembrane region" description="Helical" evidence="15">
    <location>
        <begin position="17"/>
        <end position="35"/>
    </location>
</feature>
<feature type="non-terminal residue" evidence="16">
    <location>
        <position position="117"/>
    </location>
</feature>
<dbReference type="GO" id="GO:0016020">
    <property type="term" value="C:membrane"/>
    <property type="evidence" value="ECO:0007669"/>
    <property type="project" value="UniProtKB-SubCell"/>
</dbReference>
<dbReference type="PANTHER" id="PTHR11616">
    <property type="entry name" value="SODIUM/CHLORIDE DEPENDENT TRANSPORTER"/>
    <property type="match status" value="1"/>
</dbReference>
<evidence type="ECO:0000256" key="13">
    <source>
        <dbReference type="ARBA" id="ARBA00037785"/>
    </source>
</evidence>
<evidence type="ECO:0000313" key="16">
    <source>
        <dbReference type="EMBL" id="EEC11849.1"/>
    </source>
</evidence>
<evidence type="ECO:0000256" key="8">
    <source>
        <dbReference type="ARBA" id="ARBA00023053"/>
    </source>
</evidence>
<evidence type="ECO:0000256" key="12">
    <source>
        <dbReference type="ARBA" id="ARBA00023201"/>
    </source>
</evidence>
<name>B7PZ27_IXOSC</name>
<dbReference type="PROSITE" id="PS50267">
    <property type="entry name" value="NA_NEUROTRAN_SYMP_3"/>
    <property type="match status" value="1"/>
</dbReference>
<keyword evidence="12" id="KW-0739">Sodium transport</keyword>
<evidence type="ECO:0000256" key="7">
    <source>
        <dbReference type="ARBA" id="ARBA00022989"/>
    </source>
</evidence>
<keyword evidence="6" id="KW-0029">Amino-acid transport</keyword>
<feature type="non-terminal residue" evidence="16">
    <location>
        <position position="1"/>
    </location>
</feature>
<organism>
    <name type="scientific">Ixodes scapularis</name>
    <name type="common">Black-legged tick</name>
    <name type="synonym">Deer tick</name>
    <dbReference type="NCBI Taxonomy" id="6945"/>
    <lineage>
        <taxon>Eukaryota</taxon>
        <taxon>Metazoa</taxon>
        <taxon>Ecdysozoa</taxon>
        <taxon>Arthropoda</taxon>
        <taxon>Chelicerata</taxon>
        <taxon>Arachnida</taxon>
        <taxon>Acari</taxon>
        <taxon>Parasitiformes</taxon>
        <taxon>Ixodida</taxon>
        <taxon>Ixodoidea</taxon>
        <taxon>Ixodidae</taxon>
        <taxon>Ixodinae</taxon>
        <taxon>Ixodes</taxon>
    </lineage>
</organism>
<proteinExistence type="inferred from homology"/>
<protein>
    <recommendedName>
        <fullName evidence="14">Sodium-dependent nutrient amino acid transporter 1</fullName>
    </recommendedName>
</protein>
<evidence type="ECO:0000256" key="11">
    <source>
        <dbReference type="ARBA" id="ARBA00023180"/>
    </source>
</evidence>
<evidence type="ECO:0000256" key="15">
    <source>
        <dbReference type="SAM" id="Phobius"/>
    </source>
</evidence>
<dbReference type="GO" id="GO:0006814">
    <property type="term" value="P:sodium ion transport"/>
    <property type="evidence" value="ECO:0007669"/>
    <property type="project" value="UniProtKB-KW"/>
</dbReference>
<evidence type="ECO:0000256" key="3">
    <source>
        <dbReference type="ARBA" id="ARBA00022448"/>
    </source>
</evidence>